<dbReference type="EnsemblMetazoa" id="G8219.1">
    <property type="protein sequence ID" value="G8219.1:cds"/>
    <property type="gene ID" value="G8219"/>
</dbReference>
<reference evidence="2" key="1">
    <citation type="submission" date="2022-08" db="UniProtKB">
        <authorList>
            <consortium name="EnsemblMetazoa"/>
        </authorList>
    </citation>
    <scope>IDENTIFICATION</scope>
    <source>
        <strain evidence="2">05x7-T-G4-1.051#20</strain>
    </source>
</reference>
<dbReference type="AlphaFoldDB" id="A0A8W8P1Q0"/>
<keyword evidence="1" id="KW-0812">Transmembrane</keyword>
<keyword evidence="1" id="KW-1133">Transmembrane helix</keyword>
<protein>
    <submittedName>
        <fullName evidence="2">Uncharacterized protein</fullName>
    </submittedName>
</protein>
<evidence type="ECO:0000313" key="2">
    <source>
        <dbReference type="EnsemblMetazoa" id="G8219.1:cds"/>
    </source>
</evidence>
<evidence type="ECO:0000256" key="1">
    <source>
        <dbReference type="SAM" id="Phobius"/>
    </source>
</evidence>
<keyword evidence="1" id="KW-0472">Membrane</keyword>
<sequence length="198" mass="21272">MAGSRNTWLRSKLSDQALITTEAKLEESLVRLVGDSGSGLAGLSGAALFVGCHGYVPPPYPSHSDLTSGSLAAAAGSIGIVSLAVSAALMSMSSLQNFKDPRKKTTTPEPAESCEDVLAAERQRFEEEKIAEKERFQEEKRVSRQIIIGACEEFTAREPIKQPDCIKCFEFLDDQTSCLQAGSPCAYANFVGVCVYSP</sequence>
<organism evidence="2 3">
    <name type="scientific">Magallana gigas</name>
    <name type="common">Pacific oyster</name>
    <name type="synonym">Crassostrea gigas</name>
    <dbReference type="NCBI Taxonomy" id="29159"/>
    <lineage>
        <taxon>Eukaryota</taxon>
        <taxon>Metazoa</taxon>
        <taxon>Spiralia</taxon>
        <taxon>Lophotrochozoa</taxon>
        <taxon>Mollusca</taxon>
        <taxon>Bivalvia</taxon>
        <taxon>Autobranchia</taxon>
        <taxon>Pteriomorphia</taxon>
        <taxon>Ostreida</taxon>
        <taxon>Ostreoidea</taxon>
        <taxon>Ostreidae</taxon>
        <taxon>Magallana</taxon>
    </lineage>
</organism>
<accession>A0A8W8P1Q0</accession>
<evidence type="ECO:0000313" key="3">
    <source>
        <dbReference type="Proteomes" id="UP000005408"/>
    </source>
</evidence>
<proteinExistence type="predicted"/>
<feature type="transmembrane region" description="Helical" evidence="1">
    <location>
        <begin position="71"/>
        <end position="95"/>
    </location>
</feature>
<name>A0A8W8P1Q0_MAGGI</name>
<dbReference type="Proteomes" id="UP000005408">
    <property type="component" value="Unassembled WGS sequence"/>
</dbReference>
<keyword evidence="3" id="KW-1185">Reference proteome</keyword>